<keyword evidence="2" id="KW-1185">Reference proteome</keyword>
<gene>
    <name evidence="1" type="ORF">HU200_047759</name>
</gene>
<reference evidence="1" key="1">
    <citation type="submission" date="2020-07" db="EMBL/GenBank/DDBJ databases">
        <title>Genome sequence and genetic diversity analysis of an under-domesticated orphan crop, white fonio (Digitaria exilis).</title>
        <authorList>
            <person name="Bennetzen J.L."/>
            <person name="Chen S."/>
            <person name="Ma X."/>
            <person name="Wang X."/>
            <person name="Yssel A.E.J."/>
            <person name="Chaluvadi S.R."/>
            <person name="Johnson M."/>
            <person name="Gangashetty P."/>
            <person name="Hamidou F."/>
            <person name="Sanogo M.D."/>
            <person name="Zwaenepoel A."/>
            <person name="Wallace J."/>
            <person name="Van De Peer Y."/>
            <person name="Van Deynze A."/>
        </authorList>
    </citation>
    <scope>NUCLEOTIDE SEQUENCE</scope>
    <source>
        <tissue evidence="1">Leaves</tissue>
    </source>
</reference>
<accession>A0A835B7J4</accession>
<name>A0A835B7J4_9POAL</name>
<protein>
    <submittedName>
        <fullName evidence="1">Uncharacterized protein</fullName>
    </submittedName>
</protein>
<organism evidence="1 2">
    <name type="scientific">Digitaria exilis</name>
    <dbReference type="NCBI Taxonomy" id="1010633"/>
    <lineage>
        <taxon>Eukaryota</taxon>
        <taxon>Viridiplantae</taxon>
        <taxon>Streptophyta</taxon>
        <taxon>Embryophyta</taxon>
        <taxon>Tracheophyta</taxon>
        <taxon>Spermatophyta</taxon>
        <taxon>Magnoliopsida</taxon>
        <taxon>Liliopsida</taxon>
        <taxon>Poales</taxon>
        <taxon>Poaceae</taxon>
        <taxon>PACMAD clade</taxon>
        <taxon>Panicoideae</taxon>
        <taxon>Panicodae</taxon>
        <taxon>Paniceae</taxon>
        <taxon>Anthephorinae</taxon>
        <taxon>Digitaria</taxon>
    </lineage>
</organism>
<sequence length="285" mass="31143">MISRPSSPAVRYDGNGEQTVAARTRAETQTLALNFAPFRNYPYIYGRETARPRLALRFNASFLPPLPSAAPTRAEPTMAETVDFASGDAAAWRAALAAYDSKLEALDKPELVDVDSFYRHDLPSLLRGRDPDPFIAKPELVRLLQRKLSRGKWRSVHPPLLPSRFFSLEVSGLLDVNHDTDAINLVLVARPRLMDFVKGLDDAVVESASRKAFAALPDLKMAITELTVLKGVGPATASAVLAAYAPDVAPFMSDEAMVAALGNAKEYTLKQYLAFADKLQAKAKV</sequence>
<dbReference type="OrthoDB" id="8249012at2759"/>
<dbReference type="PANTHER" id="PTHR21521">
    <property type="entry name" value="AMUN, ISOFORM A"/>
    <property type="match status" value="1"/>
</dbReference>
<comment type="caution">
    <text evidence="1">The sequence shown here is derived from an EMBL/GenBank/DDBJ whole genome shotgun (WGS) entry which is preliminary data.</text>
</comment>
<dbReference type="AlphaFoldDB" id="A0A835B7J4"/>
<evidence type="ECO:0000313" key="2">
    <source>
        <dbReference type="Proteomes" id="UP000636709"/>
    </source>
</evidence>
<dbReference type="Proteomes" id="UP000636709">
    <property type="component" value="Unassembled WGS sequence"/>
</dbReference>
<dbReference type="PANTHER" id="PTHR21521:SF0">
    <property type="entry name" value="AMUN, ISOFORM A"/>
    <property type="match status" value="1"/>
</dbReference>
<evidence type="ECO:0000313" key="1">
    <source>
        <dbReference type="EMBL" id="KAF8675393.1"/>
    </source>
</evidence>
<proteinExistence type="predicted"/>
<dbReference type="EMBL" id="JACEFO010002183">
    <property type="protein sequence ID" value="KAF8675393.1"/>
    <property type="molecule type" value="Genomic_DNA"/>
</dbReference>